<dbReference type="AlphaFoldDB" id="A0A176VPT2"/>
<proteinExistence type="predicted"/>
<gene>
    <name evidence="2" type="ORF">AXG93_3544s1060</name>
</gene>
<protein>
    <submittedName>
        <fullName evidence="2">Uncharacterized protein</fullName>
    </submittedName>
</protein>
<comment type="caution">
    <text evidence="2">The sequence shown here is derived from an EMBL/GenBank/DDBJ whole genome shotgun (WGS) entry which is preliminary data.</text>
</comment>
<dbReference type="EMBL" id="LVLJ01003018">
    <property type="protein sequence ID" value="OAE22894.1"/>
    <property type="molecule type" value="Genomic_DNA"/>
</dbReference>
<accession>A0A176VPT2</accession>
<organism evidence="2 3">
    <name type="scientific">Marchantia polymorpha subsp. ruderalis</name>
    <dbReference type="NCBI Taxonomy" id="1480154"/>
    <lineage>
        <taxon>Eukaryota</taxon>
        <taxon>Viridiplantae</taxon>
        <taxon>Streptophyta</taxon>
        <taxon>Embryophyta</taxon>
        <taxon>Marchantiophyta</taxon>
        <taxon>Marchantiopsida</taxon>
        <taxon>Marchantiidae</taxon>
        <taxon>Marchantiales</taxon>
        <taxon>Marchantiaceae</taxon>
        <taxon>Marchantia</taxon>
    </lineage>
</organism>
<name>A0A176VPT2_MARPO</name>
<feature type="region of interest" description="Disordered" evidence="1">
    <location>
        <begin position="99"/>
        <end position="185"/>
    </location>
</feature>
<keyword evidence="3" id="KW-1185">Reference proteome</keyword>
<dbReference type="Proteomes" id="UP000077202">
    <property type="component" value="Unassembled WGS sequence"/>
</dbReference>
<evidence type="ECO:0000256" key="1">
    <source>
        <dbReference type="SAM" id="MobiDB-lite"/>
    </source>
</evidence>
<reference evidence="2" key="1">
    <citation type="submission" date="2016-03" db="EMBL/GenBank/DDBJ databases">
        <title>Mechanisms controlling the formation of the plant cell surface in tip-growing cells are functionally conserved among land plants.</title>
        <authorList>
            <person name="Honkanen S."/>
            <person name="Jones V.A."/>
            <person name="Morieri G."/>
            <person name="Champion C."/>
            <person name="Hetherington A.J."/>
            <person name="Kelly S."/>
            <person name="Saint-Marcoux D."/>
            <person name="Proust H."/>
            <person name="Prescott H."/>
            <person name="Dolan L."/>
        </authorList>
    </citation>
    <scope>NUCLEOTIDE SEQUENCE [LARGE SCALE GENOMIC DNA]</scope>
    <source>
        <tissue evidence="2">Whole gametophyte</tissue>
    </source>
</reference>
<sequence>MRVLAQREEAEMIKKRVSARFRPFHKMKNLRINRTKRVYDRLPYVSGFQERVCRTAGRPDGLTGAPRAAGGAVRGLSFVEIHDDGMDGAMWDVVRVAGGGESNVDGRKTPKLFKAHEDEDEEQEEQDDDEEEEEEEENERRQRWPKSRPSLELFSSSPTTERENPVKFRPLKLPLPSEEEQREKAVKKLNSLRGVFTASARAPHLVS</sequence>
<evidence type="ECO:0000313" key="2">
    <source>
        <dbReference type="EMBL" id="OAE22894.1"/>
    </source>
</evidence>
<evidence type="ECO:0000313" key="3">
    <source>
        <dbReference type="Proteomes" id="UP000077202"/>
    </source>
</evidence>
<feature type="compositionally biased region" description="Acidic residues" evidence="1">
    <location>
        <begin position="118"/>
        <end position="137"/>
    </location>
</feature>